<dbReference type="Proteomes" id="UP000321085">
    <property type="component" value="Unassembled WGS sequence"/>
</dbReference>
<evidence type="ECO:0000313" key="2">
    <source>
        <dbReference type="EMBL" id="GEO16202.1"/>
    </source>
</evidence>
<keyword evidence="1" id="KW-0812">Transmembrane</keyword>
<keyword evidence="3" id="KW-1185">Reference proteome</keyword>
<dbReference type="OrthoDB" id="8021500at2"/>
<evidence type="ECO:0000256" key="1">
    <source>
        <dbReference type="SAM" id="Phobius"/>
    </source>
</evidence>
<comment type="caution">
    <text evidence="2">The sequence shown here is derived from an EMBL/GenBank/DDBJ whole genome shotgun (WGS) entry which is preliminary data.</text>
</comment>
<keyword evidence="1" id="KW-1133">Transmembrane helix</keyword>
<feature type="transmembrane region" description="Helical" evidence="1">
    <location>
        <begin position="49"/>
        <end position="69"/>
    </location>
</feature>
<evidence type="ECO:0008006" key="4">
    <source>
        <dbReference type="Google" id="ProtNLM"/>
    </source>
</evidence>
<keyword evidence="1" id="KW-0472">Membrane</keyword>
<dbReference type="EMBL" id="BJYU01000058">
    <property type="protein sequence ID" value="GEO16202.1"/>
    <property type="molecule type" value="Genomic_DNA"/>
</dbReference>
<organism evidence="2 3">
    <name type="scientific">Microvirga aerophila</name>
    <dbReference type="NCBI Taxonomy" id="670291"/>
    <lineage>
        <taxon>Bacteria</taxon>
        <taxon>Pseudomonadati</taxon>
        <taxon>Pseudomonadota</taxon>
        <taxon>Alphaproteobacteria</taxon>
        <taxon>Hyphomicrobiales</taxon>
        <taxon>Methylobacteriaceae</taxon>
        <taxon>Microvirga</taxon>
    </lineage>
</organism>
<feature type="transmembrane region" description="Helical" evidence="1">
    <location>
        <begin position="81"/>
        <end position="99"/>
    </location>
</feature>
<proteinExistence type="predicted"/>
<accession>A0A512BW66</accession>
<sequence>MIRMLVALVAANVAAPFLLSLYILARITLDDPTLVFSSIESSLLVSLAIFYAGLGEVFLSAFPISLLLALAERYFRWRAPWIYLVAGAITGVGFTLLTNDWHFPGSPFRQPIFPLTVVIGAVCGWIYWRIATGGRTKAPLA</sequence>
<dbReference type="RefSeq" id="WP_114186047.1">
    <property type="nucleotide sequence ID" value="NZ_BJYU01000058.1"/>
</dbReference>
<gene>
    <name evidence="2" type="ORF">MAE02_38980</name>
</gene>
<name>A0A512BW66_9HYPH</name>
<dbReference type="AlphaFoldDB" id="A0A512BW66"/>
<evidence type="ECO:0000313" key="3">
    <source>
        <dbReference type="Proteomes" id="UP000321085"/>
    </source>
</evidence>
<feature type="transmembrane region" description="Helical" evidence="1">
    <location>
        <begin position="111"/>
        <end position="128"/>
    </location>
</feature>
<protein>
    <recommendedName>
        <fullName evidence="4">ABC transporter permease</fullName>
    </recommendedName>
</protein>
<reference evidence="2 3" key="1">
    <citation type="submission" date="2019-07" db="EMBL/GenBank/DDBJ databases">
        <title>Whole genome shotgun sequence of Microvirga aerophila NBRC 106136.</title>
        <authorList>
            <person name="Hosoyama A."/>
            <person name="Uohara A."/>
            <person name="Ohji S."/>
            <person name="Ichikawa N."/>
        </authorList>
    </citation>
    <scope>NUCLEOTIDE SEQUENCE [LARGE SCALE GENOMIC DNA]</scope>
    <source>
        <strain evidence="2 3">NBRC 106136</strain>
    </source>
</reference>